<proteinExistence type="predicted"/>
<evidence type="ECO:0000313" key="2">
    <source>
        <dbReference type="Proteomes" id="UP000177905"/>
    </source>
</evidence>
<comment type="caution">
    <text evidence="1">The sequence shown here is derived from an EMBL/GenBank/DDBJ whole genome shotgun (WGS) entry which is preliminary data.</text>
</comment>
<dbReference type="Proteomes" id="UP000177905">
    <property type="component" value="Unassembled WGS sequence"/>
</dbReference>
<dbReference type="Gene3D" id="2.40.360.20">
    <property type="match status" value="1"/>
</dbReference>
<organism evidence="1 2">
    <name type="scientific">candidate division WOR-1 bacterium RIFOXYB2_FULL_36_35</name>
    <dbReference type="NCBI Taxonomy" id="1802578"/>
    <lineage>
        <taxon>Bacteria</taxon>
        <taxon>Bacillati</taxon>
        <taxon>Saganbacteria</taxon>
    </lineage>
</organism>
<sequence length="229" mass="24190">MKAILIFTVIAFATIGTMSGCSSISGGTTGTIADYYPHQDGYSWTYGQSSTISFDVTGLPIPPIGDIVATGTIVDTFNGTQTISTGEAQILREETTAGGVTATIETLVIASDDGVRTYGTPSIPTTTSTYLYAFPLQTGKTWTIIGSLEGTVVGEESVTVTGGTFQCFKLSLRSPTFDTLYSNYTYYVWLGKNAGVVKTALSGTYTTSYSGYSLITTVSLVSQLISKTF</sequence>
<dbReference type="PROSITE" id="PS51257">
    <property type="entry name" value="PROKAR_LIPOPROTEIN"/>
    <property type="match status" value="1"/>
</dbReference>
<protein>
    <submittedName>
        <fullName evidence="1">Uncharacterized protein</fullName>
    </submittedName>
</protein>
<dbReference type="AlphaFoldDB" id="A0A1F4S1R8"/>
<accession>A0A1F4S1R8</accession>
<name>A0A1F4S1R8_UNCSA</name>
<evidence type="ECO:0000313" key="1">
    <source>
        <dbReference type="EMBL" id="OGC14329.1"/>
    </source>
</evidence>
<gene>
    <name evidence="1" type="ORF">A2290_08315</name>
</gene>
<reference evidence="1 2" key="1">
    <citation type="journal article" date="2016" name="Nat. Commun.">
        <title>Thousands of microbial genomes shed light on interconnected biogeochemical processes in an aquifer system.</title>
        <authorList>
            <person name="Anantharaman K."/>
            <person name="Brown C.T."/>
            <person name="Hug L.A."/>
            <person name="Sharon I."/>
            <person name="Castelle C.J."/>
            <person name="Probst A.J."/>
            <person name="Thomas B.C."/>
            <person name="Singh A."/>
            <person name="Wilkins M.J."/>
            <person name="Karaoz U."/>
            <person name="Brodie E.L."/>
            <person name="Williams K.H."/>
            <person name="Hubbard S.S."/>
            <person name="Banfield J.F."/>
        </authorList>
    </citation>
    <scope>NUCLEOTIDE SEQUENCE [LARGE SCALE GENOMIC DNA]</scope>
</reference>
<dbReference type="EMBL" id="MEUA01000038">
    <property type="protein sequence ID" value="OGC14329.1"/>
    <property type="molecule type" value="Genomic_DNA"/>
</dbReference>